<gene>
    <name evidence="5" type="ORF">ACFSXZ_18465</name>
</gene>
<protein>
    <submittedName>
        <fullName evidence="5">Glycoside hydrolase family 1 protein</fullName>
        <ecNumber evidence="5">3.2.1.-</ecNumber>
    </submittedName>
</protein>
<dbReference type="Gene3D" id="3.20.20.80">
    <property type="entry name" value="Glycosidases"/>
    <property type="match status" value="2"/>
</dbReference>
<evidence type="ECO:0000256" key="3">
    <source>
        <dbReference type="ARBA" id="ARBA00023295"/>
    </source>
</evidence>
<evidence type="ECO:0000256" key="4">
    <source>
        <dbReference type="RuleBase" id="RU003690"/>
    </source>
</evidence>
<evidence type="ECO:0000313" key="6">
    <source>
        <dbReference type="Proteomes" id="UP001597417"/>
    </source>
</evidence>
<comment type="similarity">
    <text evidence="1 4">Belongs to the glycosyl hydrolase 1 family.</text>
</comment>
<dbReference type="InterPro" id="IPR001360">
    <property type="entry name" value="Glyco_hydro_1"/>
</dbReference>
<dbReference type="RefSeq" id="WP_378266258.1">
    <property type="nucleotide sequence ID" value="NZ_JBHUKR010000007.1"/>
</dbReference>
<dbReference type="InterPro" id="IPR033132">
    <property type="entry name" value="GH_1_N_CS"/>
</dbReference>
<dbReference type="EC" id="3.2.1.-" evidence="5"/>
<dbReference type="PANTHER" id="PTHR10353:SF209">
    <property type="entry name" value="GALACTOLIPID GALACTOSYLTRANSFERASE SFR2, CHLOROPLASTIC"/>
    <property type="match status" value="1"/>
</dbReference>
<accession>A0ABW5G063</accession>
<proteinExistence type="inferred from homology"/>
<dbReference type="GO" id="GO:0016798">
    <property type="term" value="F:hydrolase activity, acting on glycosyl bonds"/>
    <property type="evidence" value="ECO:0007669"/>
    <property type="project" value="UniProtKB-KW"/>
</dbReference>
<keyword evidence="2 5" id="KW-0378">Hydrolase</keyword>
<evidence type="ECO:0000313" key="5">
    <source>
        <dbReference type="EMBL" id="MFD2418311.1"/>
    </source>
</evidence>
<dbReference type="Pfam" id="PF00232">
    <property type="entry name" value="Glyco_hydro_1"/>
    <property type="match status" value="2"/>
</dbReference>
<dbReference type="Proteomes" id="UP001597417">
    <property type="component" value="Unassembled WGS sequence"/>
</dbReference>
<dbReference type="PROSITE" id="PS00653">
    <property type="entry name" value="GLYCOSYL_HYDROL_F1_2"/>
    <property type="match status" value="1"/>
</dbReference>
<dbReference type="PRINTS" id="PR00131">
    <property type="entry name" value="GLHYDRLASE1"/>
</dbReference>
<keyword evidence="6" id="KW-1185">Reference proteome</keyword>
<reference evidence="6" key="1">
    <citation type="journal article" date="2019" name="Int. J. Syst. Evol. Microbiol.">
        <title>The Global Catalogue of Microorganisms (GCM) 10K type strain sequencing project: providing services to taxonomists for standard genome sequencing and annotation.</title>
        <authorList>
            <consortium name="The Broad Institute Genomics Platform"/>
            <consortium name="The Broad Institute Genome Sequencing Center for Infectious Disease"/>
            <person name="Wu L."/>
            <person name="Ma J."/>
        </authorList>
    </citation>
    <scope>NUCLEOTIDE SEQUENCE [LARGE SCALE GENOMIC DNA]</scope>
    <source>
        <strain evidence="6">CGMCC 4.7645</strain>
    </source>
</reference>
<dbReference type="SUPFAM" id="SSF51445">
    <property type="entry name" value="(Trans)glycosidases"/>
    <property type="match status" value="1"/>
</dbReference>
<dbReference type="EMBL" id="JBHUKR010000007">
    <property type="protein sequence ID" value="MFD2418311.1"/>
    <property type="molecule type" value="Genomic_DNA"/>
</dbReference>
<organism evidence="5 6">
    <name type="scientific">Amycolatopsis pigmentata</name>
    <dbReference type="NCBI Taxonomy" id="450801"/>
    <lineage>
        <taxon>Bacteria</taxon>
        <taxon>Bacillati</taxon>
        <taxon>Actinomycetota</taxon>
        <taxon>Actinomycetes</taxon>
        <taxon>Pseudonocardiales</taxon>
        <taxon>Pseudonocardiaceae</taxon>
        <taxon>Amycolatopsis</taxon>
    </lineage>
</organism>
<evidence type="ECO:0000256" key="1">
    <source>
        <dbReference type="ARBA" id="ARBA00010838"/>
    </source>
</evidence>
<keyword evidence="3 5" id="KW-0326">Glycosidase</keyword>
<dbReference type="PANTHER" id="PTHR10353">
    <property type="entry name" value="GLYCOSYL HYDROLASE"/>
    <property type="match status" value="1"/>
</dbReference>
<evidence type="ECO:0000256" key="2">
    <source>
        <dbReference type="ARBA" id="ARBA00022801"/>
    </source>
</evidence>
<comment type="caution">
    <text evidence="5">The sequence shown here is derived from an EMBL/GenBank/DDBJ whole genome shotgun (WGS) entry which is preliminary data.</text>
</comment>
<sequence>MTAQPASADSWSRTFYWGVATAGFQSEGTAPDSNWSRYVARTSGVDPYGNAVDFRHRYAEDIRLARQMGVTTFRFSVEWARVEPRPGVWDETELAYYDDVVAHIRDAGMTPMITLSHWVYPGWVADQGGFAAPKTVDDFVAFAGAVVRRYHGLGVLWVTFNEPVAFLTEELRIGALDPLQIPQWQSDVVQAHRRVYDLVHASDPAAKVTSNQAFYSGFNPLTDLVIMDRIKDKVDFVGLDYYYGLSLDNLTAVNGISGDTWKIKLQPEGIYYALRYYAARYPGLPLYVVENGMPTDNGKPRDDGYTREAALRDSIFWLQRAKADGMNVIGYNYWSITDNYEWGSYRPRFGLYTVDALTDPSLTRRPTGGVAAYRQVTGDGGVPSGYRLVQAPADCSLVDFPSSCLTPANPNGPLAPLN</sequence>
<dbReference type="InterPro" id="IPR017853">
    <property type="entry name" value="GH"/>
</dbReference>
<name>A0ABW5G063_9PSEU</name>